<dbReference type="GO" id="GO:0004190">
    <property type="term" value="F:aspartic-type endopeptidase activity"/>
    <property type="evidence" value="ECO:0007669"/>
    <property type="project" value="InterPro"/>
</dbReference>
<dbReference type="RefSeq" id="WP_071491583.1">
    <property type="nucleotide sequence ID" value="NZ_CP089519.1"/>
</dbReference>
<feature type="transmembrane region" description="Helical" evidence="1">
    <location>
        <begin position="83"/>
        <end position="112"/>
    </location>
</feature>
<evidence type="ECO:0000313" key="6">
    <source>
        <dbReference type="Proteomes" id="UP000182654"/>
    </source>
</evidence>
<dbReference type="Proteomes" id="UP000181686">
    <property type="component" value="Unassembled WGS sequence"/>
</dbReference>
<dbReference type="InterPro" id="IPR000045">
    <property type="entry name" value="Prepilin_IV_endopep_pep"/>
</dbReference>
<reference evidence="4 6" key="2">
    <citation type="submission" date="2016-10" db="EMBL/GenBank/DDBJ databases">
        <authorList>
            <person name="Varghese N."/>
            <person name="Submissions S."/>
        </authorList>
    </citation>
    <scope>NUCLEOTIDE SEQUENCE [LARGE SCALE GENOMIC DNA]</scope>
    <source>
        <strain evidence="4 6">BS2774</strain>
    </source>
</reference>
<dbReference type="GO" id="GO:0016020">
    <property type="term" value="C:membrane"/>
    <property type="evidence" value="ECO:0007669"/>
    <property type="project" value="InterPro"/>
</dbReference>
<feature type="transmembrane region" description="Helical" evidence="1">
    <location>
        <begin position="30"/>
        <end position="50"/>
    </location>
</feature>
<reference evidence="3 5" key="1">
    <citation type="submission" date="2016-08" db="EMBL/GenBank/DDBJ databases">
        <title>Draft genome sequence of the type strain of Pseudomonas extremorientalis LMG 19695T isolated from drinking water reservoir.</title>
        <authorList>
            <person name="Tambong J.T."/>
        </authorList>
    </citation>
    <scope>NUCLEOTIDE SEQUENCE [LARGE SCALE GENOMIC DNA]</scope>
    <source>
        <strain evidence="3 5">LMG 19695</strain>
    </source>
</reference>
<evidence type="ECO:0000313" key="4">
    <source>
        <dbReference type="EMBL" id="SDP64515.1"/>
    </source>
</evidence>
<dbReference type="EMBL" id="LT629708">
    <property type="protein sequence ID" value="SDP64515.1"/>
    <property type="molecule type" value="Genomic_DNA"/>
</dbReference>
<name>A0A1H0UEQ5_9PSED</name>
<feature type="transmembrane region" description="Helical" evidence="1">
    <location>
        <begin position="132"/>
        <end position="148"/>
    </location>
</feature>
<feature type="domain" description="Prepilin type IV endopeptidase peptidase" evidence="2">
    <location>
        <begin position="6"/>
        <end position="110"/>
    </location>
</feature>
<proteinExistence type="predicted"/>
<feature type="transmembrane region" description="Helical" evidence="1">
    <location>
        <begin position="57"/>
        <end position="77"/>
    </location>
</feature>
<evidence type="ECO:0000256" key="1">
    <source>
        <dbReference type="SAM" id="Phobius"/>
    </source>
</evidence>
<keyword evidence="6" id="KW-1185">Reference proteome</keyword>
<dbReference type="AlphaFoldDB" id="A0A1H0UEQ5"/>
<keyword evidence="1" id="KW-0472">Membrane</keyword>
<evidence type="ECO:0000313" key="3">
    <source>
        <dbReference type="EMBL" id="OIN05388.1"/>
    </source>
</evidence>
<evidence type="ECO:0000259" key="2">
    <source>
        <dbReference type="Pfam" id="PF01478"/>
    </source>
</evidence>
<sequence>MIHGVVILLWLGLCAWQDIRQRQIANGLTLGAALLALIFLLWTGTTWLGAPASEGGWAFALALLLTLPGYALGRFGAGDVKLLAALALASTLDCLLWSLIGAALFQACWVLVSQRLGARRGRADAQVSTKQPFAPFVLTGFVLYWLWIH</sequence>
<protein>
    <submittedName>
        <fullName evidence="3">Peptidase A24</fullName>
    </submittedName>
    <submittedName>
        <fullName evidence="4">Prepilin peptidase CpaA</fullName>
    </submittedName>
</protein>
<keyword evidence="1" id="KW-0812">Transmembrane</keyword>
<dbReference type="Pfam" id="PF01478">
    <property type="entry name" value="Peptidase_A24"/>
    <property type="match status" value="1"/>
</dbReference>
<dbReference type="Gene3D" id="1.20.120.1220">
    <property type="match status" value="1"/>
</dbReference>
<accession>A0A1H0UEQ5</accession>
<dbReference type="Proteomes" id="UP000182654">
    <property type="component" value="Chromosome I"/>
</dbReference>
<organism evidence="3 5">
    <name type="scientific">Pseudomonas extremorientalis</name>
    <dbReference type="NCBI Taxonomy" id="169669"/>
    <lineage>
        <taxon>Bacteria</taxon>
        <taxon>Pseudomonadati</taxon>
        <taxon>Pseudomonadota</taxon>
        <taxon>Gammaproteobacteria</taxon>
        <taxon>Pseudomonadales</taxon>
        <taxon>Pseudomonadaceae</taxon>
        <taxon>Pseudomonas</taxon>
    </lineage>
</organism>
<dbReference type="EMBL" id="MDGK01000056">
    <property type="protein sequence ID" value="OIN05388.1"/>
    <property type="molecule type" value="Genomic_DNA"/>
</dbReference>
<keyword evidence="1" id="KW-1133">Transmembrane helix</keyword>
<gene>
    <name evidence="3" type="ORF">BFN10_22825</name>
    <name evidence="4" type="ORF">SAMN04490184_4187</name>
</gene>
<evidence type="ECO:0000313" key="5">
    <source>
        <dbReference type="Proteomes" id="UP000181686"/>
    </source>
</evidence>